<comment type="caution">
    <text evidence="3">The sequence shown here is derived from an EMBL/GenBank/DDBJ whole genome shotgun (WGS) entry which is preliminary data.</text>
</comment>
<keyword evidence="4" id="KW-1185">Reference proteome</keyword>
<gene>
    <name evidence="3" type="ORF">XAT740_LOCUS51094</name>
</gene>
<dbReference type="AlphaFoldDB" id="A0A816CQG1"/>
<feature type="region of interest" description="Disordered" evidence="1">
    <location>
        <begin position="469"/>
        <end position="517"/>
    </location>
</feature>
<dbReference type="EMBL" id="CAJNOR010008026">
    <property type="protein sequence ID" value="CAF1627381.1"/>
    <property type="molecule type" value="Genomic_DNA"/>
</dbReference>
<accession>A0A816CQG1</accession>
<dbReference type="PANTHER" id="PTHR46599">
    <property type="entry name" value="PIGGYBAC TRANSPOSABLE ELEMENT-DERIVED PROTEIN 4"/>
    <property type="match status" value="1"/>
</dbReference>
<dbReference type="Proteomes" id="UP000663828">
    <property type="component" value="Unassembled WGS sequence"/>
</dbReference>
<feature type="domain" description="PiggyBac transposable element-derived protein" evidence="2">
    <location>
        <begin position="200"/>
        <end position="409"/>
    </location>
</feature>
<dbReference type="Pfam" id="PF13843">
    <property type="entry name" value="DDE_Tnp_1_7"/>
    <property type="match status" value="1"/>
</dbReference>
<feature type="compositionally biased region" description="Pro residues" evidence="1">
    <location>
        <begin position="486"/>
        <end position="510"/>
    </location>
</feature>
<organism evidence="3 4">
    <name type="scientific">Adineta ricciae</name>
    <name type="common">Rotifer</name>
    <dbReference type="NCBI Taxonomy" id="249248"/>
    <lineage>
        <taxon>Eukaryota</taxon>
        <taxon>Metazoa</taxon>
        <taxon>Spiralia</taxon>
        <taxon>Gnathifera</taxon>
        <taxon>Rotifera</taxon>
        <taxon>Eurotatoria</taxon>
        <taxon>Bdelloidea</taxon>
        <taxon>Adinetida</taxon>
        <taxon>Adinetidae</taxon>
        <taxon>Adineta</taxon>
    </lineage>
</organism>
<dbReference type="PANTHER" id="PTHR46599:SF3">
    <property type="entry name" value="PIGGYBAC TRANSPOSABLE ELEMENT-DERIVED PROTEIN 4"/>
    <property type="match status" value="1"/>
</dbReference>
<sequence>MEIDEIFNDSGSELATEFDDLHMSSTNEEDEEMDIASPTIRKKHAPRKWRQYGFDLKDLKFSDRASGVNKEFEIEGNNPSDYFKAFFDDELMEIIVEETNNYQQQNTTPNIAKTAAWYDTNAEEMYIFFATTILMGLNQKNRIKDYWSTDKLITTPIFGELFTRNRYLSVLRYLHFADNNTEQEGKLREIQHIIENLRKKSQKAQYIPSKKHHFGVKLFLLCDCETKFVLNFIIYTGAETEIDNYPEVGISSSVVLTLMKNYLKKNHTLFIDNWYSSPTLFERLLEEKTKACGTVKRTRNGMPMFGKLAKGQQEYRTTGELLALKWMDEREVYMLTTAHKPVMVETGKNDKETGRKIKKPHCIVQYNKNMGAVDQVDMQTSFSECLRKTIKWYKKLFFHLFDVTVQNSYAMYKMKTHKNIELSQFRLELARELIEEYGSMRPQTKGRPPIDCPLRLSARHFIAFIPAEPRLSTTPPTTTVTRSPPVLGPPPSPPSPPLPPALPVPPPPPPDHQHCNG</sequence>
<evidence type="ECO:0000313" key="3">
    <source>
        <dbReference type="EMBL" id="CAF1627381.1"/>
    </source>
</evidence>
<protein>
    <recommendedName>
        <fullName evidence="2">PiggyBac transposable element-derived protein domain-containing protein</fullName>
    </recommendedName>
</protein>
<evidence type="ECO:0000259" key="2">
    <source>
        <dbReference type="Pfam" id="PF13843"/>
    </source>
</evidence>
<evidence type="ECO:0000256" key="1">
    <source>
        <dbReference type="SAM" id="MobiDB-lite"/>
    </source>
</evidence>
<feature type="compositionally biased region" description="Low complexity" evidence="1">
    <location>
        <begin position="469"/>
        <end position="485"/>
    </location>
</feature>
<name>A0A816CQG1_ADIRI</name>
<reference evidence="3" key="1">
    <citation type="submission" date="2021-02" db="EMBL/GenBank/DDBJ databases">
        <authorList>
            <person name="Nowell W R."/>
        </authorList>
    </citation>
    <scope>NUCLEOTIDE SEQUENCE</scope>
</reference>
<proteinExistence type="predicted"/>
<dbReference type="InterPro" id="IPR029526">
    <property type="entry name" value="PGBD"/>
</dbReference>
<evidence type="ECO:0000313" key="4">
    <source>
        <dbReference type="Proteomes" id="UP000663828"/>
    </source>
</evidence>